<accession>F2CVE5</accession>
<keyword evidence="1" id="KW-1133">Transmembrane helix</keyword>
<dbReference type="AlphaFoldDB" id="F2CVE5"/>
<evidence type="ECO:0000313" key="2">
    <source>
        <dbReference type="EMBL" id="BAJ86816.1"/>
    </source>
</evidence>
<organism evidence="2">
    <name type="scientific">Hordeum vulgare subsp. vulgare</name>
    <name type="common">Domesticated barley</name>
    <dbReference type="NCBI Taxonomy" id="112509"/>
    <lineage>
        <taxon>Eukaryota</taxon>
        <taxon>Viridiplantae</taxon>
        <taxon>Streptophyta</taxon>
        <taxon>Embryophyta</taxon>
        <taxon>Tracheophyta</taxon>
        <taxon>Spermatophyta</taxon>
        <taxon>Magnoliopsida</taxon>
        <taxon>Liliopsida</taxon>
        <taxon>Poales</taxon>
        <taxon>Poaceae</taxon>
        <taxon>BOP clade</taxon>
        <taxon>Pooideae</taxon>
        <taxon>Triticodae</taxon>
        <taxon>Triticeae</taxon>
        <taxon>Hordeinae</taxon>
        <taxon>Hordeum</taxon>
    </lineage>
</organism>
<keyword evidence="1" id="KW-0812">Transmembrane</keyword>
<reference evidence="2" key="1">
    <citation type="journal article" date="2011" name="Plant Physiol.">
        <title>Comprehensive sequence analysis of 24,783 barley full-length cDNAs derived from 12 clone libraries.</title>
        <authorList>
            <person name="Matsumoto T."/>
            <person name="Tanaka T."/>
            <person name="Sakai H."/>
            <person name="Amano N."/>
            <person name="Kanamori H."/>
            <person name="Kurita K."/>
            <person name="Kikuta A."/>
            <person name="Kamiya K."/>
            <person name="Yamamoto M."/>
            <person name="Ikawa H."/>
            <person name="Fujii N."/>
            <person name="Hori K."/>
            <person name="Itoh T."/>
            <person name="Sato K."/>
        </authorList>
    </citation>
    <scope>NUCLEOTIDE SEQUENCE</scope>
    <source>
        <tissue evidence="2">Shoot</tissue>
    </source>
</reference>
<evidence type="ECO:0000256" key="1">
    <source>
        <dbReference type="SAM" id="Phobius"/>
    </source>
</evidence>
<protein>
    <submittedName>
        <fullName evidence="2">Predicted protein</fullName>
    </submittedName>
</protein>
<sequence length="107" mass="12844">MIQQRNMLAYHSFHIFSIKRAQDRHKMAEAILHRLFKYIDIQRVEYSVVHYLTRYQVYYPDLLYLFAVVTTHRGLSIQIICAYFLSLLCCFVGNLQLRLSTRRDALL</sequence>
<proteinExistence type="evidence at transcript level"/>
<keyword evidence="1" id="KW-0472">Membrane</keyword>
<dbReference type="EMBL" id="AK355597">
    <property type="protein sequence ID" value="BAJ86816.1"/>
    <property type="molecule type" value="mRNA"/>
</dbReference>
<name>F2CVE5_HORVV</name>
<feature type="transmembrane region" description="Helical" evidence="1">
    <location>
        <begin position="75"/>
        <end position="97"/>
    </location>
</feature>